<dbReference type="Proteomes" id="UP000215144">
    <property type="component" value="Chromosome 1"/>
</dbReference>
<organism evidence="1 2">
    <name type="scientific">Streptococcus acidominimus</name>
    <dbReference type="NCBI Taxonomy" id="1326"/>
    <lineage>
        <taxon>Bacteria</taxon>
        <taxon>Bacillati</taxon>
        <taxon>Bacillota</taxon>
        <taxon>Bacilli</taxon>
        <taxon>Lactobacillales</taxon>
        <taxon>Streptococcaceae</taxon>
        <taxon>Streptococcus</taxon>
    </lineage>
</organism>
<protein>
    <submittedName>
        <fullName evidence="1">Phage protein</fullName>
    </submittedName>
</protein>
<gene>
    <name evidence="1" type="ORF">SAMEA4504048_01036</name>
</gene>
<accession>A0A239X1H5</accession>
<dbReference type="AlphaFoldDB" id="A0A239X1H5"/>
<dbReference type="KEGG" id="saco:SAME_01036"/>
<proteinExistence type="predicted"/>
<dbReference type="OrthoDB" id="2243928at2"/>
<name>A0A239X1H5_STRAI</name>
<sequence length="171" mass="20352">MDKQEAIEEINKLQTFTLEEGLFEIDIIKKSPVIDIISRIHEPQKVILPKFVADWIELCKDREYSLRDALEHPMLPPKVDLWLLGEGELITYTNQETFARAWFFGYEIEQEKLYYVNIPNVYHGDIGYSKEYGNYSFYNKDDATIIRFELTESEIKEQIEWAWKEGFVKEV</sequence>
<dbReference type="Pfam" id="PF07852">
    <property type="entry name" value="DUF1642"/>
    <property type="match status" value="1"/>
</dbReference>
<reference evidence="1 2" key="1">
    <citation type="submission" date="2017-06" db="EMBL/GenBank/DDBJ databases">
        <authorList>
            <consortium name="Pathogen Informatics"/>
        </authorList>
    </citation>
    <scope>NUCLEOTIDE SEQUENCE [LARGE SCALE GENOMIC DNA]</scope>
    <source>
        <strain evidence="1 2">NCTC11291</strain>
    </source>
</reference>
<dbReference type="EMBL" id="LT906454">
    <property type="protein sequence ID" value="SNV39794.1"/>
    <property type="molecule type" value="Genomic_DNA"/>
</dbReference>
<dbReference type="InterPro" id="IPR012865">
    <property type="entry name" value="DUF1642"/>
</dbReference>
<evidence type="ECO:0000313" key="2">
    <source>
        <dbReference type="Proteomes" id="UP000215144"/>
    </source>
</evidence>
<dbReference type="RefSeq" id="WP_095122486.1">
    <property type="nucleotide sequence ID" value="NZ_LT906454.1"/>
</dbReference>
<evidence type="ECO:0000313" key="1">
    <source>
        <dbReference type="EMBL" id="SNV39794.1"/>
    </source>
</evidence>